<name>F0SG38_RUBBR</name>
<evidence type="ECO:0000313" key="4">
    <source>
        <dbReference type="Proteomes" id="UP000006860"/>
    </source>
</evidence>
<evidence type="ECO:0000259" key="1">
    <source>
        <dbReference type="Pfam" id="PF08279"/>
    </source>
</evidence>
<dbReference type="KEGG" id="pbs:Plabr_0700"/>
<evidence type="ECO:0000259" key="2">
    <source>
        <dbReference type="Pfam" id="PF13280"/>
    </source>
</evidence>
<dbReference type="Pfam" id="PF08279">
    <property type="entry name" value="HTH_11"/>
    <property type="match status" value="1"/>
</dbReference>
<dbReference type="InterPro" id="IPR013196">
    <property type="entry name" value="HTH_11"/>
</dbReference>
<dbReference type="InterPro" id="IPR026881">
    <property type="entry name" value="WYL_dom"/>
</dbReference>
<dbReference type="Gene3D" id="1.10.10.10">
    <property type="entry name" value="Winged helix-like DNA-binding domain superfamily/Winged helix DNA-binding domain"/>
    <property type="match status" value="1"/>
</dbReference>
<dbReference type="HOGENOM" id="CLU_041141_7_1_0"/>
<dbReference type="InterPro" id="IPR036388">
    <property type="entry name" value="WH-like_DNA-bd_sf"/>
</dbReference>
<gene>
    <name evidence="3" type="ordered locus">Plabr_0700</name>
</gene>
<protein>
    <submittedName>
        <fullName evidence="3">Helix-turn-helix type 11 domain-containing protein</fullName>
    </submittedName>
</protein>
<feature type="domain" description="WYL" evidence="2">
    <location>
        <begin position="147"/>
        <end position="212"/>
    </location>
</feature>
<dbReference type="Proteomes" id="UP000006860">
    <property type="component" value="Chromosome"/>
</dbReference>
<dbReference type="AlphaFoldDB" id="F0SG38"/>
<dbReference type="STRING" id="756272.Plabr_0700"/>
<reference evidence="4" key="1">
    <citation type="submission" date="2011-02" db="EMBL/GenBank/DDBJ databases">
        <title>The complete genome of Planctomyces brasiliensis DSM 5305.</title>
        <authorList>
            <person name="Lucas S."/>
            <person name="Copeland A."/>
            <person name="Lapidus A."/>
            <person name="Bruce D."/>
            <person name="Goodwin L."/>
            <person name="Pitluck S."/>
            <person name="Kyrpides N."/>
            <person name="Mavromatis K."/>
            <person name="Pagani I."/>
            <person name="Ivanova N."/>
            <person name="Ovchinnikova G."/>
            <person name="Lu M."/>
            <person name="Detter J.C."/>
            <person name="Han C."/>
            <person name="Land M."/>
            <person name="Hauser L."/>
            <person name="Markowitz V."/>
            <person name="Cheng J.-F."/>
            <person name="Hugenholtz P."/>
            <person name="Woyke T."/>
            <person name="Wu D."/>
            <person name="Tindall B."/>
            <person name="Pomrenke H.G."/>
            <person name="Brambilla E."/>
            <person name="Klenk H.-P."/>
            <person name="Eisen J.A."/>
        </authorList>
    </citation>
    <scope>NUCLEOTIDE SEQUENCE [LARGE SCALE GENOMIC DNA]</scope>
    <source>
        <strain evidence="4">ATCC 49424 / DSM 5305 / JCM 21570 / NBRC 103401 / IFAM 1448</strain>
    </source>
</reference>
<organism evidence="3 4">
    <name type="scientific">Rubinisphaera brasiliensis (strain ATCC 49424 / DSM 5305 / JCM 21570 / IAM 15109 / NBRC 103401 / IFAM 1448)</name>
    <name type="common">Planctomyces brasiliensis</name>
    <dbReference type="NCBI Taxonomy" id="756272"/>
    <lineage>
        <taxon>Bacteria</taxon>
        <taxon>Pseudomonadati</taxon>
        <taxon>Planctomycetota</taxon>
        <taxon>Planctomycetia</taxon>
        <taxon>Planctomycetales</taxon>
        <taxon>Planctomycetaceae</taxon>
        <taxon>Rubinisphaera</taxon>
    </lineage>
</organism>
<evidence type="ECO:0000313" key="3">
    <source>
        <dbReference type="EMBL" id="ADY58327.1"/>
    </source>
</evidence>
<accession>F0SG38</accession>
<dbReference type="InterPro" id="IPR036390">
    <property type="entry name" value="WH_DNA-bd_sf"/>
</dbReference>
<feature type="domain" description="Helix-turn-helix type 11" evidence="1">
    <location>
        <begin position="15"/>
        <end position="68"/>
    </location>
</feature>
<sequence length="234" mass="26582">MPNFPGNEPMRRADRLFRIVEYLKGRRQVVTGDELAAEMEIGIRTIYRDIADLRTSGVPIVGEAGLGYLLSRDYLVQPLMFDVEELDALALGAQMVESWGDPKLAHSARRAFEKIAAVLPEALAAGARQSAAYACASRDALPLTIDLAALRRAIRSKHWVDLHYSDKHGHESRRRVRPLSLVCIAPVWLLAAWCELRQDFREFRIDRITRLTITDEQFEEEAGKTLEDLQELKR</sequence>
<dbReference type="PROSITE" id="PS52050">
    <property type="entry name" value="WYL"/>
    <property type="match status" value="1"/>
</dbReference>
<keyword evidence="4" id="KW-1185">Reference proteome</keyword>
<proteinExistence type="predicted"/>
<dbReference type="PANTHER" id="PTHR34580:SF3">
    <property type="entry name" value="PROTEIN PAFB"/>
    <property type="match status" value="1"/>
</dbReference>
<dbReference type="InterPro" id="IPR051534">
    <property type="entry name" value="CBASS_pafABC_assoc_protein"/>
</dbReference>
<dbReference type="PANTHER" id="PTHR34580">
    <property type="match status" value="1"/>
</dbReference>
<dbReference type="SUPFAM" id="SSF46785">
    <property type="entry name" value="Winged helix' DNA-binding domain"/>
    <property type="match status" value="1"/>
</dbReference>
<dbReference type="Pfam" id="PF13280">
    <property type="entry name" value="WYL"/>
    <property type="match status" value="1"/>
</dbReference>
<dbReference type="EMBL" id="CP002546">
    <property type="protein sequence ID" value="ADY58327.1"/>
    <property type="molecule type" value="Genomic_DNA"/>
</dbReference>
<dbReference type="eggNOG" id="COG2378">
    <property type="taxonomic scope" value="Bacteria"/>
</dbReference>